<name>A0A9P1CSM3_9DINO</name>
<evidence type="ECO:0000256" key="6">
    <source>
        <dbReference type="ARBA" id="ARBA00022679"/>
    </source>
</evidence>
<keyword evidence="7" id="KW-0934">Plastid</keyword>
<evidence type="ECO:0000256" key="7">
    <source>
        <dbReference type="ARBA" id="ARBA00023234"/>
    </source>
</evidence>
<feature type="domain" description="Starch synthase catalytic" evidence="9">
    <location>
        <begin position="81"/>
        <end position="347"/>
    </location>
</feature>
<dbReference type="Gene3D" id="3.40.50.2000">
    <property type="entry name" value="Glycogen Phosphorylase B"/>
    <property type="match status" value="2"/>
</dbReference>
<organism evidence="10">
    <name type="scientific">Cladocopium goreaui</name>
    <dbReference type="NCBI Taxonomy" id="2562237"/>
    <lineage>
        <taxon>Eukaryota</taxon>
        <taxon>Sar</taxon>
        <taxon>Alveolata</taxon>
        <taxon>Dinophyceae</taxon>
        <taxon>Suessiales</taxon>
        <taxon>Symbiodiniaceae</taxon>
        <taxon>Cladocopium</taxon>
    </lineage>
</organism>
<evidence type="ECO:0000259" key="9">
    <source>
        <dbReference type="Pfam" id="PF08323"/>
    </source>
</evidence>
<evidence type="ECO:0000256" key="2">
    <source>
        <dbReference type="ARBA" id="ARBA00004602"/>
    </source>
</evidence>
<dbReference type="Pfam" id="PF00534">
    <property type="entry name" value="Glycos_transf_1"/>
    <property type="match status" value="1"/>
</dbReference>
<dbReference type="PANTHER" id="PTHR45825">
    <property type="entry name" value="GRANULE-BOUND STARCH SYNTHASE 1, CHLOROPLASTIC/AMYLOPLASTIC"/>
    <property type="match status" value="1"/>
</dbReference>
<dbReference type="Pfam" id="PF08323">
    <property type="entry name" value="Glyco_transf_5"/>
    <property type="match status" value="1"/>
</dbReference>
<dbReference type="EC" id="2.4.1.21" evidence="4"/>
<reference evidence="10" key="1">
    <citation type="submission" date="2022-10" db="EMBL/GenBank/DDBJ databases">
        <authorList>
            <person name="Chen Y."/>
            <person name="Dougan E. K."/>
            <person name="Chan C."/>
            <person name="Rhodes N."/>
            <person name="Thang M."/>
        </authorList>
    </citation>
    <scope>NUCLEOTIDE SEQUENCE</scope>
</reference>
<dbReference type="GO" id="GO:0004373">
    <property type="term" value="F:alpha-1,4-glucan glucosyltransferase (UDP-glucose donor) activity"/>
    <property type="evidence" value="ECO:0007669"/>
    <property type="project" value="InterPro"/>
</dbReference>
<comment type="caution">
    <text evidence="10">The sequence shown here is derived from an EMBL/GenBank/DDBJ whole genome shotgun (WGS) entry which is preliminary data.</text>
</comment>
<protein>
    <recommendedName>
        <fullName evidence="4">starch synthase</fullName>
        <ecNumber evidence="4">2.4.1.21</ecNumber>
    </recommendedName>
</protein>
<gene>
    <name evidence="10" type="ORF">C1SCF055_LOCUS22713</name>
</gene>
<dbReference type="PANTHER" id="PTHR45825:SF11">
    <property type="entry name" value="ALPHA AMYLASE DOMAIN-CONTAINING PROTEIN"/>
    <property type="match status" value="1"/>
</dbReference>
<dbReference type="InterPro" id="IPR013534">
    <property type="entry name" value="Starch_synth_cat_dom"/>
</dbReference>
<dbReference type="GO" id="GO:0009011">
    <property type="term" value="F:alpha-1,4-glucan glucosyltransferase (ADP-glucose donor) activity"/>
    <property type="evidence" value="ECO:0007669"/>
    <property type="project" value="UniProtKB-EC"/>
</dbReference>
<dbReference type="GO" id="GO:0009507">
    <property type="term" value="C:chloroplast"/>
    <property type="evidence" value="ECO:0007669"/>
    <property type="project" value="TreeGrafter"/>
</dbReference>
<reference evidence="11" key="2">
    <citation type="submission" date="2024-04" db="EMBL/GenBank/DDBJ databases">
        <authorList>
            <person name="Chen Y."/>
            <person name="Shah S."/>
            <person name="Dougan E. K."/>
            <person name="Thang M."/>
            <person name="Chan C."/>
        </authorList>
    </citation>
    <scope>NUCLEOTIDE SEQUENCE [LARGE SCALE GENOMIC DNA]</scope>
</reference>
<dbReference type="EMBL" id="CAMXCT030002177">
    <property type="protein sequence ID" value="CAL4783530.1"/>
    <property type="molecule type" value="Genomic_DNA"/>
</dbReference>
<dbReference type="Proteomes" id="UP001152797">
    <property type="component" value="Unassembled WGS sequence"/>
</dbReference>
<evidence type="ECO:0000256" key="4">
    <source>
        <dbReference type="ARBA" id="ARBA00012588"/>
    </source>
</evidence>
<evidence type="ECO:0000259" key="8">
    <source>
        <dbReference type="Pfam" id="PF00534"/>
    </source>
</evidence>
<dbReference type="AlphaFoldDB" id="A0A9P1CSM3"/>
<dbReference type="HAMAP" id="MF_00484">
    <property type="entry name" value="Glycogen_synth"/>
    <property type="match status" value="1"/>
</dbReference>
<evidence type="ECO:0000313" key="11">
    <source>
        <dbReference type="EMBL" id="CAL1149593.1"/>
    </source>
</evidence>
<dbReference type="SUPFAM" id="SSF53756">
    <property type="entry name" value="UDP-Glycosyltransferase/glycogen phosphorylase"/>
    <property type="match status" value="1"/>
</dbReference>
<evidence type="ECO:0000256" key="3">
    <source>
        <dbReference type="ARBA" id="ARBA00010281"/>
    </source>
</evidence>
<keyword evidence="12" id="KW-1185">Reference proteome</keyword>
<dbReference type="OrthoDB" id="10263625at2759"/>
<accession>A0A9P1CSM3</accession>
<feature type="domain" description="Glycosyl transferase family 1" evidence="8">
    <location>
        <begin position="399"/>
        <end position="556"/>
    </location>
</feature>
<keyword evidence="6" id="KW-0808">Transferase</keyword>
<comment type="catalytic activity">
    <reaction evidence="1">
        <text>[(1-&gt;4)-alpha-D-glucosyl](n) + ADP-alpha-D-glucose = [(1-&gt;4)-alpha-D-glucosyl](n+1) + ADP + H(+)</text>
        <dbReference type="Rhea" id="RHEA:18189"/>
        <dbReference type="Rhea" id="RHEA-COMP:9584"/>
        <dbReference type="Rhea" id="RHEA-COMP:9587"/>
        <dbReference type="ChEBI" id="CHEBI:15378"/>
        <dbReference type="ChEBI" id="CHEBI:15444"/>
        <dbReference type="ChEBI" id="CHEBI:57498"/>
        <dbReference type="ChEBI" id="CHEBI:456216"/>
        <dbReference type="EC" id="2.4.1.21"/>
    </reaction>
</comment>
<evidence type="ECO:0000256" key="1">
    <source>
        <dbReference type="ARBA" id="ARBA00001478"/>
    </source>
</evidence>
<dbReference type="InterPro" id="IPR001296">
    <property type="entry name" value="Glyco_trans_1"/>
</dbReference>
<keyword evidence="7" id="KW-0035">Amyloplast</keyword>
<proteinExistence type="inferred from homology"/>
<evidence type="ECO:0000313" key="12">
    <source>
        <dbReference type="Proteomes" id="UP001152797"/>
    </source>
</evidence>
<dbReference type="CDD" id="cd03791">
    <property type="entry name" value="GT5_Glycogen_synthase_DULL1-like"/>
    <property type="match status" value="1"/>
</dbReference>
<dbReference type="EMBL" id="CAMXCT020002177">
    <property type="protein sequence ID" value="CAL1149593.1"/>
    <property type="molecule type" value="Genomic_DNA"/>
</dbReference>
<keyword evidence="5" id="KW-0328">Glycosyltransferase</keyword>
<comment type="similarity">
    <text evidence="3">Belongs to the glycosyltransferase 1 family. Bacterial/plant glycogen synthase subfamily.</text>
</comment>
<evidence type="ECO:0000256" key="5">
    <source>
        <dbReference type="ARBA" id="ARBA00022676"/>
    </source>
</evidence>
<dbReference type="EMBL" id="CAMXCT010002177">
    <property type="protein sequence ID" value="CAI3996218.1"/>
    <property type="molecule type" value="Genomic_DNA"/>
</dbReference>
<dbReference type="InterPro" id="IPR011835">
    <property type="entry name" value="GS/SS"/>
</dbReference>
<evidence type="ECO:0000313" key="10">
    <source>
        <dbReference type="EMBL" id="CAI3996218.1"/>
    </source>
</evidence>
<sequence>MTSAVPNMAEMKMYANPSMDFTERLEGDVKNEIMEELREAKAAGASPEAKSTMSRISTEASVDDAAVAPVQYEAQNLEVPVVIVTSEIHPWSKSGGLAIVAAQYAYNFATRGHRTMAIAPMYDNYEGAFYQCTKSFELFGGVHEVRYFHHFQSYGEGKGCDYVFVDHPSFRRPGGLYHNLTDNQEYSDNLFRFALFSLAALEVPVAIELGGAPRYGGKVMFIANDWQTGLLPVYMVHRHRAFGNYNDARCMYVIHNLGYQGCYPLRLGLPGTMQYDNFAQLGLPFAALGDLIYQYPLHERTFEGDSGETLNLTKGAIQCCDRIITVSPTYADEIRTPEGGFRLHDFVAGKSYFLVGILNGIDSSWNPTRDSSIASKFSADLSGKLECKRYLQRKLGLKEDDNACILSFVGRLTNQKGIDLIGSCIHWIMEDNKDGLQNVQLVMMGNGEENFGRMLQWAESSWKGRICGYWGFSPQVEKEIIAGSDFFLMPSRYEPCGIPQMCAMMYGTIPIVHATGGLKDSVKSWYSEKESSTGFHVWPLNEDSLKKVIFDGLHLYFREPEELQEMRRRAMAQDFSWSRAIDDYERHFDWTMADPPFWGRRTKRWHGRC</sequence>
<dbReference type="NCBIfam" id="TIGR02095">
    <property type="entry name" value="glgA"/>
    <property type="match status" value="1"/>
</dbReference>
<comment type="subcellular location">
    <subcellularLocation>
        <location evidence="2">Plastid</location>
        <location evidence="2">Amyloplast</location>
    </subcellularLocation>
</comment>